<keyword evidence="3" id="KW-1185">Reference proteome</keyword>
<protein>
    <submittedName>
        <fullName evidence="2">Acetyltransferase</fullName>
    </submittedName>
</protein>
<dbReference type="PROSITE" id="PS51186">
    <property type="entry name" value="GNAT"/>
    <property type="match status" value="1"/>
</dbReference>
<name>A0A073KFK7_9BACI</name>
<dbReference type="PANTHER" id="PTHR43441">
    <property type="entry name" value="RIBOSOMAL-PROTEIN-SERINE ACETYLTRANSFERASE"/>
    <property type="match status" value="1"/>
</dbReference>
<dbReference type="eggNOG" id="COG1670">
    <property type="taxonomic scope" value="Bacteria"/>
</dbReference>
<dbReference type="InterPro" id="IPR016181">
    <property type="entry name" value="Acyl_CoA_acyltransferase"/>
</dbReference>
<dbReference type="AlphaFoldDB" id="A0A073KFK7"/>
<dbReference type="SUPFAM" id="SSF55729">
    <property type="entry name" value="Acyl-CoA N-acyltransferases (Nat)"/>
    <property type="match status" value="1"/>
</dbReference>
<dbReference type="PANTHER" id="PTHR43441:SF3">
    <property type="entry name" value="ACETYLTRANSFERASE"/>
    <property type="match status" value="1"/>
</dbReference>
<dbReference type="GO" id="GO:0005737">
    <property type="term" value="C:cytoplasm"/>
    <property type="evidence" value="ECO:0007669"/>
    <property type="project" value="TreeGrafter"/>
</dbReference>
<gene>
    <name evidence="2" type="ORF">BAMA_09845</name>
</gene>
<dbReference type="GO" id="GO:0008999">
    <property type="term" value="F:protein-N-terminal-alanine acetyltransferase activity"/>
    <property type="evidence" value="ECO:0007669"/>
    <property type="project" value="TreeGrafter"/>
</dbReference>
<evidence type="ECO:0000313" key="3">
    <source>
        <dbReference type="Proteomes" id="UP000027822"/>
    </source>
</evidence>
<dbReference type="Gene3D" id="3.40.630.30">
    <property type="match status" value="1"/>
</dbReference>
<dbReference type="OrthoDB" id="9799321at2"/>
<feature type="domain" description="N-acetyltransferase" evidence="1">
    <location>
        <begin position="17"/>
        <end position="178"/>
    </location>
</feature>
<organism evidence="2 3">
    <name type="scientific">Bacillus manliponensis</name>
    <dbReference type="NCBI Taxonomy" id="574376"/>
    <lineage>
        <taxon>Bacteria</taxon>
        <taxon>Bacillati</taxon>
        <taxon>Bacillota</taxon>
        <taxon>Bacilli</taxon>
        <taxon>Bacillales</taxon>
        <taxon>Bacillaceae</taxon>
        <taxon>Bacillus</taxon>
        <taxon>Bacillus cereus group</taxon>
    </lineage>
</organism>
<accession>A0A073KFK7</accession>
<keyword evidence="2" id="KW-0808">Transferase</keyword>
<dbReference type="EMBL" id="JOTN01000002">
    <property type="protein sequence ID" value="KEK21083.1"/>
    <property type="molecule type" value="Genomic_DNA"/>
</dbReference>
<evidence type="ECO:0000259" key="1">
    <source>
        <dbReference type="PROSITE" id="PS51186"/>
    </source>
</evidence>
<evidence type="ECO:0000313" key="2">
    <source>
        <dbReference type="EMBL" id="KEK21083.1"/>
    </source>
</evidence>
<dbReference type="STRING" id="574376.BAMA_09845"/>
<comment type="caution">
    <text evidence="2">The sequence shown here is derived from an EMBL/GenBank/DDBJ whole genome shotgun (WGS) entry which is preliminary data.</text>
</comment>
<proteinExistence type="predicted"/>
<dbReference type="GO" id="GO:1990189">
    <property type="term" value="F:protein N-terminal-serine acetyltransferase activity"/>
    <property type="evidence" value="ECO:0007669"/>
    <property type="project" value="TreeGrafter"/>
</dbReference>
<reference evidence="2 3" key="1">
    <citation type="submission" date="2014-06" db="EMBL/GenBank/DDBJ databases">
        <title>Draft genome sequence of Bacillus manliponensis JCM 15802 (MCCC 1A00708).</title>
        <authorList>
            <person name="Lai Q."/>
            <person name="Liu Y."/>
            <person name="Shao Z."/>
        </authorList>
    </citation>
    <scope>NUCLEOTIDE SEQUENCE [LARGE SCALE GENOMIC DNA]</scope>
    <source>
        <strain evidence="2 3">JCM 15802</strain>
    </source>
</reference>
<dbReference type="RefSeq" id="WP_034635997.1">
    <property type="nucleotide sequence ID" value="NZ_CBCSJC010000001.1"/>
</dbReference>
<dbReference type="InterPro" id="IPR051908">
    <property type="entry name" value="Ribosomal_N-acetyltransferase"/>
</dbReference>
<dbReference type="InterPro" id="IPR000182">
    <property type="entry name" value="GNAT_dom"/>
</dbReference>
<dbReference type="Pfam" id="PF13302">
    <property type="entry name" value="Acetyltransf_3"/>
    <property type="match status" value="1"/>
</dbReference>
<sequence>MKPLLLDFPTLFQTERLQVRKPFPGDGAEVYEAVQASLPELQPWMKITHETEEAAEAIVREAHGKFLLRETLPFHLYDKATGTFIGALTLHPENWEIPKFSISFWLHSAYTKKGYMTEALKGAVQFAFDKLGARRLEIKCDAENENVRLLAERLEFILEGTLENDYLTPEGSLSNTCVFAKIN</sequence>
<dbReference type="Proteomes" id="UP000027822">
    <property type="component" value="Unassembled WGS sequence"/>
</dbReference>